<dbReference type="AlphaFoldDB" id="V2Y5J6"/>
<dbReference type="HOGENOM" id="CLU_2970984_0_0_9"/>
<proteinExistence type="predicted"/>
<accession>V2Y5J6</accession>
<gene>
    <name evidence="1" type="ORF">GCWU0000282_001837</name>
</gene>
<comment type="caution">
    <text evidence="1">The sequence shown here is derived from an EMBL/GenBank/DDBJ whole genome shotgun (WGS) entry which is preliminary data.</text>
</comment>
<dbReference type="EMBL" id="ACIL03000013">
    <property type="protein sequence ID" value="ESL02966.1"/>
    <property type="molecule type" value="Genomic_DNA"/>
</dbReference>
<name>V2Y5J6_9FIRM</name>
<protein>
    <submittedName>
        <fullName evidence="1">Uncharacterized protein</fullName>
    </submittedName>
</protein>
<organism evidence="1 2">
    <name type="scientific">Catonella morbi ATCC 51271</name>
    <dbReference type="NCBI Taxonomy" id="592026"/>
    <lineage>
        <taxon>Bacteria</taxon>
        <taxon>Bacillati</taxon>
        <taxon>Bacillota</taxon>
        <taxon>Clostridia</taxon>
        <taxon>Lachnospirales</taxon>
        <taxon>Lachnospiraceae</taxon>
        <taxon>Catonella</taxon>
    </lineage>
</organism>
<evidence type="ECO:0000313" key="2">
    <source>
        <dbReference type="Proteomes" id="UP000018227"/>
    </source>
</evidence>
<evidence type="ECO:0000313" key="1">
    <source>
        <dbReference type="EMBL" id="ESL02966.1"/>
    </source>
</evidence>
<reference evidence="1 2" key="1">
    <citation type="submission" date="2013-06" db="EMBL/GenBank/DDBJ databases">
        <authorList>
            <person name="Weinstock G."/>
            <person name="Sodergren E."/>
            <person name="Clifton S."/>
            <person name="Fulton L."/>
            <person name="Fulton B."/>
            <person name="Courtney L."/>
            <person name="Fronick C."/>
            <person name="Harrison M."/>
            <person name="Strong C."/>
            <person name="Farmer C."/>
            <person name="Delahaunty K."/>
            <person name="Markovic C."/>
            <person name="Hall O."/>
            <person name="Minx P."/>
            <person name="Tomlinson C."/>
            <person name="Mitreva M."/>
            <person name="Nelson J."/>
            <person name="Hou S."/>
            <person name="Wollam A."/>
            <person name="Pepin K.H."/>
            <person name="Johnson M."/>
            <person name="Bhonagiri V."/>
            <person name="Nash W.E."/>
            <person name="Warren W."/>
            <person name="Chinwalla A."/>
            <person name="Mardis E.R."/>
            <person name="Wilson R.K."/>
        </authorList>
    </citation>
    <scope>NUCLEOTIDE SEQUENCE [LARGE SCALE GENOMIC DNA]</scope>
    <source>
        <strain evidence="1 2">ATCC 51271</strain>
    </source>
</reference>
<keyword evidence="2" id="KW-1185">Reference proteome</keyword>
<sequence>MGVKRNKKKTPIGDENTLNMSFVSFLKRNKKKTPIGDENLIKWLYSYNLLLEIRRKPR</sequence>
<dbReference type="Proteomes" id="UP000018227">
    <property type="component" value="Unassembled WGS sequence"/>
</dbReference>